<protein>
    <submittedName>
        <fullName evidence="2">Ef hand protein</fullName>
    </submittedName>
</protein>
<reference evidence="2" key="1">
    <citation type="submission" date="2014-05" db="EMBL/GenBank/DDBJ databases">
        <title>The transcriptome of the halophilic microalga Tetraselmis sp. GSL018 isolated from the Great Salt Lake, Utah.</title>
        <authorList>
            <person name="Jinkerson R.E."/>
            <person name="D'Adamo S."/>
            <person name="Posewitz M.C."/>
        </authorList>
    </citation>
    <scope>NUCLEOTIDE SEQUENCE</scope>
    <source>
        <strain evidence="2">GSL018</strain>
    </source>
</reference>
<dbReference type="EMBL" id="GBEZ01015779">
    <property type="protein sequence ID" value="JAC70412.1"/>
    <property type="molecule type" value="Transcribed_RNA"/>
</dbReference>
<organism evidence="2">
    <name type="scientific">Tetraselmis sp. GSL018</name>
    <dbReference type="NCBI Taxonomy" id="582737"/>
    <lineage>
        <taxon>Eukaryota</taxon>
        <taxon>Viridiplantae</taxon>
        <taxon>Chlorophyta</taxon>
        <taxon>core chlorophytes</taxon>
        <taxon>Chlorodendrophyceae</taxon>
        <taxon>Chlorodendrales</taxon>
        <taxon>Chlorodendraceae</taxon>
        <taxon>Tetraselmis</taxon>
    </lineage>
</organism>
<feature type="compositionally biased region" description="Acidic residues" evidence="1">
    <location>
        <begin position="387"/>
        <end position="400"/>
    </location>
</feature>
<evidence type="ECO:0000313" key="2">
    <source>
        <dbReference type="EMBL" id="JAC70412.1"/>
    </source>
</evidence>
<feature type="compositionally biased region" description="Basic and acidic residues" evidence="1">
    <location>
        <begin position="362"/>
        <end position="371"/>
    </location>
</feature>
<evidence type="ECO:0000256" key="1">
    <source>
        <dbReference type="SAM" id="MobiDB-lite"/>
    </source>
</evidence>
<accession>A0A061RBS1</accession>
<gene>
    <name evidence="2" type="ORF">TSPGSL018_4194</name>
</gene>
<feature type="compositionally biased region" description="Basic residues" evidence="1">
    <location>
        <begin position="350"/>
        <end position="361"/>
    </location>
</feature>
<dbReference type="AlphaFoldDB" id="A0A061RBS1"/>
<name>A0A061RBS1_9CHLO</name>
<proteinExistence type="predicted"/>
<sequence length="673" mass="75723">MAVASGHRQSDLISWVPMPTLMDIPGPVGPTLGRNRTAALSNWQREALRRQKREIDRILLYNGLEDLDVGTDKLPYGRGMHCINLFLYLWAKNENGHTCPFVRIPSTVIIRNGEIRFWFYLSDTGNTTRGETHEIKRKSQEECTRGNVKAELNEEIFPSKGNPNGKNSIRAMHIAPPLAEHNFDSAEYGIEIDYLDKEKLNQLINAGGLPEGLLQQYVRPFSDQNVIFMCNWKPHFFYVSRITSEISGYHPNGVLKDGSKTTKMKTGDVTDTLCKRLQQTCDAIASHVYEVSPQKYKIDGMCLGFKKDHLGNLWLLFCNELMVSKLSDCPPLISKPRNYQISRNKFSVAKPKKPLSNRHIYRHDGKNKAKQETAGSPGSRASREADESYSSEENSEEDSERNDSSSEELMAGHTRPSNDRLLGTVSSNSAKGLIPSPTSFAARRQPRQAPIVRGVQSGSSGLEGHQETPKSGLLPRPPSVPQTSRAKQRSDLNKYRSKPSEMPPVPRHERHKPYPTYKGAISSRVAVRPHSATGTDDAKTSSEATGSRRKQNQFRVTRLYECAWESQDGSDLPGFRRTMAVSPYLESYVPRRNTELAARGLKASLARKIFEHHWDSSVRSNEKLVEKQKVPAARRPRTTGLVNKSLRVALSVYNSEAKSRRASSARTERNPHF</sequence>
<feature type="region of interest" description="Disordered" evidence="1">
    <location>
        <begin position="349"/>
        <end position="552"/>
    </location>
</feature>